<proteinExistence type="predicted"/>
<feature type="transmembrane region" description="Helical" evidence="1">
    <location>
        <begin position="7"/>
        <end position="24"/>
    </location>
</feature>
<reference evidence="2 3" key="1">
    <citation type="journal article" date="2016" name="Nat. Commun.">
        <title>Thousands of microbial genomes shed light on interconnected biogeochemical processes in an aquifer system.</title>
        <authorList>
            <person name="Anantharaman K."/>
            <person name="Brown C.T."/>
            <person name="Hug L.A."/>
            <person name="Sharon I."/>
            <person name="Castelle C.J."/>
            <person name="Probst A.J."/>
            <person name="Thomas B.C."/>
            <person name="Singh A."/>
            <person name="Wilkins M.J."/>
            <person name="Karaoz U."/>
            <person name="Brodie E.L."/>
            <person name="Williams K.H."/>
            <person name="Hubbard S.S."/>
            <person name="Banfield J.F."/>
        </authorList>
    </citation>
    <scope>NUCLEOTIDE SEQUENCE [LARGE SCALE GENOMIC DNA]</scope>
</reference>
<feature type="transmembrane region" description="Helical" evidence="1">
    <location>
        <begin position="36"/>
        <end position="55"/>
    </location>
</feature>
<evidence type="ECO:0000313" key="3">
    <source>
        <dbReference type="Proteomes" id="UP000176881"/>
    </source>
</evidence>
<evidence type="ECO:0000313" key="2">
    <source>
        <dbReference type="EMBL" id="OHA45337.1"/>
    </source>
</evidence>
<keyword evidence="1" id="KW-0472">Membrane</keyword>
<sequence length="61" mass="6379">MRTALKIIYTLLGLIGVACIAIFLDSLKTGRTNAGAYTGPLGIGAIVILTAVILYQGEKNI</sequence>
<comment type="caution">
    <text evidence="2">The sequence shown here is derived from an EMBL/GenBank/DDBJ whole genome shotgun (WGS) entry which is preliminary data.</text>
</comment>
<evidence type="ECO:0000256" key="1">
    <source>
        <dbReference type="SAM" id="Phobius"/>
    </source>
</evidence>
<keyword evidence="1" id="KW-0812">Transmembrane</keyword>
<dbReference type="EMBL" id="MHSN01000007">
    <property type="protein sequence ID" value="OHA45337.1"/>
    <property type="molecule type" value="Genomic_DNA"/>
</dbReference>
<accession>A0A1G2PAH1</accession>
<dbReference type="STRING" id="1802335.A3G59_01660"/>
<gene>
    <name evidence="2" type="ORF">A3G59_01660</name>
</gene>
<dbReference type="Proteomes" id="UP000176881">
    <property type="component" value="Unassembled WGS sequence"/>
</dbReference>
<dbReference type="PROSITE" id="PS51257">
    <property type="entry name" value="PROKAR_LIPOPROTEIN"/>
    <property type="match status" value="1"/>
</dbReference>
<protein>
    <submittedName>
        <fullName evidence="2">Uncharacterized protein</fullName>
    </submittedName>
</protein>
<keyword evidence="1" id="KW-1133">Transmembrane helix</keyword>
<dbReference type="AlphaFoldDB" id="A0A1G2PAH1"/>
<name>A0A1G2PAH1_9BACT</name>
<organism evidence="2 3">
    <name type="scientific">Candidatus Taylorbacteria bacterium RIFCSPLOWO2_12_FULL_47_20</name>
    <dbReference type="NCBI Taxonomy" id="1802335"/>
    <lineage>
        <taxon>Bacteria</taxon>
        <taxon>Candidatus Tayloriibacteriota</taxon>
    </lineage>
</organism>